<comment type="caution">
    <text evidence="2">The sequence shown here is derived from an EMBL/GenBank/DDBJ whole genome shotgun (WGS) entry which is preliminary data.</text>
</comment>
<reference evidence="2 3" key="1">
    <citation type="submission" date="2021-04" db="EMBL/GenBank/DDBJ databases">
        <title>Magnetospirillum sulfuroxidans sp. nov., a facultative chemolithoautotrophic sulfur-oxidizing alphaproteobacterium isolated from freshwater sediment and proposals for Paramagetospirillum gen. nov., and Magnetospirillaceae fam. nov.</title>
        <authorList>
            <person name="Koziaeva V."/>
            <person name="Geelhoed J.S."/>
            <person name="Sorokin D.Y."/>
            <person name="Grouzdev D.S."/>
        </authorList>
    </citation>
    <scope>NUCLEOTIDE SEQUENCE [LARGE SCALE GENOMIC DNA]</scope>
    <source>
        <strain evidence="2 3">J10</strain>
    </source>
</reference>
<name>A0ABS5IE24_9PROT</name>
<gene>
    <name evidence="2" type="ORF">KEC16_13195</name>
</gene>
<dbReference type="EMBL" id="JAGTUF010000012">
    <property type="protein sequence ID" value="MBR9972674.1"/>
    <property type="molecule type" value="Genomic_DNA"/>
</dbReference>
<feature type="region of interest" description="Disordered" evidence="1">
    <location>
        <begin position="117"/>
        <end position="141"/>
    </location>
</feature>
<evidence type="ECO:0000313" key="2">
    <source>
        <dbReference type="EMBL" id="MBR9972674.1"/>
    </source>
</evidence>
<keyword evidence="3" id="KW-1185">Reference proteome</keyword>
<accession>A0ABS5IE24</accession>
<protein>
    <submittedName>
        <fullName evidence="2">Uncharacterized protein</fullName>
    </submittedName>
</protein>
<dbReference type="Proteomes" id="UP000680714">
    <property type="component" value="Unassembled WGS sequence"/>
</dbReference>
<dbReference type="RefSeq" id="WP_211549661.1">
    <property type="nucleotide sequence ID" value="NZ_JAGTUF010000012.1"/>
</dbReference>
<proteinExistence type="predicted"/>
<feature type="compositionally biased region" description="Low complexity" evidence="1">
    <location>
        <begin position="131"/>
        <end position="141"/>
    </location>
</feature>
<evidence type="ECO:0000313" key="3">
    <source>
        <dbReference type="Proteomes" id="UP000680714"/>
    </source>
</evidence>
<evidence type="ECO:0000256" key="1">
    <source>
        <dbReference type="SAM" id="MobiDB-lite"/>
    </source>
</evidence>
<organism evidence="2 3">
    <name type="scientific">Magnetospirillum sulfuroxidans</name>
    <dbReference type="NCBI Taxonomy" id="611300"/>
    <lineage>
        <taxon>Bacteria</taxon>
        <taxon>Pseudomonadati</taxon>
        <taxon>Pseudomonadota</taxon>
        <taxon>Alphaproteobacteria</taxon>
        <taxon>Rhodospirillales</taxon>
        <taxon>Rhodospirillaceae</taxon>
        <taxon>Magnetospirillum</taxon>
    </lineage>
</organism>
<sequence>MTRIAIDGNENLVPFTKTGPLITPDASVFAGMIQPSLEQAEPLQVEPLSFEEQPPPPPTPFKPYLEVWKDGKKIAEISRDGALMTPNSFNATSVVAQDGLLSGKELADQRARLVKEQLGPPAEIRSVETPTASSAGSTASGAAGSYLRWLTQNC</sequence>